<dbReference type="Gene3D" id="3.40.190.10">
    <property type="entry name" value="Periplasmic binding protein-like II"/>
    <property type="match status" value="1"/>
</dbReference>
<dbReference type="PANTHER" id="PTHR30290:SF38">
    <property type="entry name" value="D,D-DIPEPTIDE-BINDING PERIPLASMIC PROTEIN DDPA-RELATED"/>
    <property type="match status" value="1"/>
</dbReference>
<dbReference type="Pfam" id="PF00496">
    <property type="entry name" value="SBP_bac_5"/>
    <property type="match status" value="1"/>
</dbReference>
<dbReference type="InterPro" id="IPR000914">
    <property type="entry name" value="SBP_5_dom"/>
</dbReference>
<dbReference type="RefSeq" id="WP_062761679.1">
    <property type="nucleotide sequence ID" value="NZ_CP121045.1"/>
</dbReference>
<evidence type="ECO:0000259" key="5">
    <source>
        <dbReference type="Pfam" id="PF00496"/>
    </source>
</evidence>
<dbReference type="InterPro" id="IPR039424">
    <property type="entry name" value="SBP_5"/>
</dbReference>
<dbReference type="Gene3D" id="3.90.76.10">
    <property type="entry name" value="Dipeptide-binding Protein, Domain 1"/>
    <property type="match status" value="1"/>
</dbReference>
<evidence type="ECO:0000313" key="7">
    <source>
        <dbReference type="Proteomes" id="UP000075787"/>
    </source>
</evidence>
<dbReference type="PANTHER" id="PTHR30290">
    <property type="entry name" value="PERIPLASMIC BINDING COMPONENT OF ABC TRANSPORTER"/>
    <property type="match status" value="1"/>
</dbReference>
<organism evidence="6 7">
    <name type="scientific">Tistrella mobilis</name>
    <dbReference type="NCBI Taxonomy" id="171437"/>
    <lineage>
        <taxon>Bacteria</taxon>
        <taxon>Pseudomonadati</taxon>
        <taxon>Pseudomonadota</taxon>
        <taxon>Alphaproteobacteria</taxon>
        <taxon>Geminicoccales</taxon>
        <taxon>Geminicoccaceae</taxon>
        <taxon>Tistrella</taxon>
    </lineage>
</organism>
<protein>
    <submittedName>
        <fullName evidence="6">ABC transporter substrate-binding protein</fullName>
    </submittedName>
</protein>
<dbReference type="PIRSF" id="PIRSF002741">
    <property type="entry name" value="MppA"/>
    <property type="match status" value="1"/>
</dbReference>
<dbReference type="CDD" id="cd08494">
    <property type="entry name" value="PBP2_NikA_DppA_OppA_like_6"/>
    <property type="match status" value="1"/>
</dbReference>
<evidence type="ECO:0000256" key="4">
    <source>
        <dbReference type="SAM" id="SignalP"/>
    </source>
</evidence>
<comment type="similarity">
    <text evidence="2">Belongs to the bacterial solute-binding protein 5 family.</text>
</comment>
<comment type="caution">
    <text evidence="6">The sequence shown here is derived from an EMBL/GenBank/DDBJ whole genome shotgun (WGS) entry which is preliminary data.</text>
</comment>
<feature type="signal peptide" evidence="4">
    <location>
        <begin position="1"/>
        <end position="26"/>
    </location>
</feature>
<dbReference type="GO" id="GO:0043190">
    <property type="term" value="C:ATP-binding cassette (ABC) transporter complex"/>
    <property type="evidence" value="ECO:0007669"/>
    <property type="project" value="InterPro"/>
</dbReference>
<comment type="subcellular location">
    <subcellularLocation>
        <location evidence="1">Periplasm</location>
    </subcellularLocation>
</comment>
<dbReference type="Gene3D" id="3.10.105.10">
    <property type="entry name" value="Dipeptide-binding Protein, Domain 3"/>
    <property type="match status" value="1"/>
</dbReference>
<dbReference type="GO" id="GO:0030288">
    <property type="term" value="C:outer membrane-bounded periplasmic space"/>
    <property type="evidence" value="ECO:0007669"/>
    <property type="project" value="UniProtKB-ARBA"/>
</dbReference>
<evidence type="ECO:0000313" key="6">
    <source>
        <dbReference type="EMBL" id="KYO56970.1"/>
    </source>
</evidence>
<evidence type="ECO:0000256" key="1">
    <source>
        <dbReference type="ARBA" id="ARBA00004418"/>
    </source>
</evidence>
<keyword evidence="3 4" id="KW-0732">Signal</keyword>
<dbReference type="AlphaFoldDB" id="A0A162LSR2"/>
<dbReference type="InterPro" id="IPR030678">
    <property type="entry name" value="Peptide/Ni-bd"/>
</dbReference>
<dbReference type="SUPFAM" id="SSF53850">
    <property type="entry name" value="Periplasmic binding protein-like II"/>
    <property type="match status" value="1"/>
</dbReference>
<dbReference type="GO" id="GO:0015833">
    <property type="term" value="P:peptide transport"/>
    <property type="evidence" value="ECO:0007669"/>
    <property type="project" value="TreeGrafter"/>
</dbReference>
<evidence type="ECO:0000256" key="3">
    <source>
        <dbReference type="ARBA" id="ARBA00022729"/>
    </source>
</evidence>
<name>A0A162LSR2_9PROT</name>
<dbReference type="EMBL" id="LPZR01000034">
    <property type="protein sequence ID" value="KYO56970.1"/>
    <property type="molecule type" value="Genomic_DNA"/>
</dbReference>
<dbReference type="GeneID" id="97240115"/>
<sequence>MGTIKPWLAAALLGTAVAFGPAAAFAAKDTFSIGAVLEPPHLDPTAGAAAAIDEVVFINVFEGLVRLDEGGHIQPLLAESWTISDDGLTYTFKLRQGVKFHDGTTFDSADVKFSFERAMAPNSVNAQKSLFAPITAIETPDASTVVLKLSKPAGQMLFNLTWGDAAIVAPESAGEAEKTRPVGTGPFKFKQWVKGDRVELVRNDDYWGDKVALKEATIKFIADPAAALQAILAGDLDAFSNFPAPENLPQLEADPRFKVAIGTTEGETILAMNNGVKPFNDIRVRRAVSHAIDRQAVIDGQFGYGTPIGSHFSPSAPGYVDLTDRYPYDPAKAKALLAEAGYPDGFKTALMLPPPPYARRGGEIIAAMLAEVGIKAEIVPLEWAQWLDQVFKNKAYGMTIVSHTEPMDIGIYARDNYYFNYKNPAFNELMAKLDTTTDQDERIKLYGDAQRMLAEDAVNAFLFELPQYGVWNAKVEGLWTNRPFQVNDLTKVHWTE</sequence>
<accession>A0A162LSR2</accession>
<reference evidence="6 7" key="1">
    <citation type="submission" date="2015-12" db="EMBL/GenBank/DDBJ databases">
        <title>Genome sequence of Tistrella mobilis MCCC 1A02139.</title>
        <authorList>
            <person name="Lu L."/>
            <person name="Lai Q."/>
            <person name="Shao Z."/>
            <person name="Qian P."/>
        </authorList>
    </citation>
    <scope>NUCLEOTIDE SEQUENCE [LARGE SCALE GENOMIC DNA]</scope>
    <source>
        <strain evidence="6 7">MCCC 1A02139</strain>
    </source>
</reference>
<feature type="domain" description="Solute-binding protein family 5" evidence="5">
    <location>
        <begin position="73"/>
        <end position="404"/>
    </location>
</feature>
<proteinExistence type="inferred from homology"/>
<feature type="chain" id="PRO_5007837099" evidence="4">
    <location>
        <begin position="27"/>
        <end position="496"/>
    </location>
</feature>
<dbReference type="GO" id="GO:1904680">
    <property type="term" value="F:peptide transmembrane transporter activity"/>
    <property type="evidence" value="ECO:0007669"/>
    <property type="project" value="TreeGrafter"/>
</dbReference>
<evidence type="ECO:0000256" key="2">
    <source>
        <dbReference type="ARBA" id="ARBA00005695"/>
    </source>
</evidence>
<dbReference type="Proteomes" id="UP000075787">
    <property type="component" value="Unassembled WGS sequence"/>
</dbReference>
<dbReference type="OrthoDB" id="9803988at2"/>
<gene>
    <name evidence="6" type="ORF">AUP44_20985</name>
</gene>